<dbReference type="InterPro" id="IPR029044">
    <property type="entry name" value="Nucleotide-diphossugar_trans"/>
</dbReference>
<accession>A0AAW4FVP8</accession>
<keyword evidence="2" id="KW-1185">Reference proteome</keyword>
<dbReference type="Pfam" id="PF02348">
    <property type="entry name" value="CTP_transf_3"/>
    <property type="match status" value="1"/>
</dbReference>
<dbReference type="GO" id="GO:0008781">
    <property type="term" value="F:N-acylneuraminate cytidylyltransferase activity"/>
    <property type="evidence" value="ECO:0007669"/>
    <property type="project" value="TreeGrafter"/>
</dbReference>
<dbReference type="Proteomes" id="UP000744980">
    <property type="component" value="Unassembled WGS sequence"/>
</dbReference>
<evidence type="ECO:0000313" key="2">
    <source>
        <dbReference type="Proteomes" id="UP000744980"/>
    </source>
</evidence>
<organism evidence="1 2">
    <name type="scientific">Ensifer canadensis</name>
    <dbReference type="NCBI Taxonomy" id="555315"/>
    <lineage>
        <taxon>Bacteria</taxon>
        <taxon>Pseudomonadati</taxon>
        <taxon>Pseudomonadota</taxon>
        <taxon>Alphaproteobacteria</taxon>
        <taxon>Hyphomicrobiales</taxon>
        <taxon>Rhizobiaceae</taxon>
        <taxon>Sinorhizobium/Ensifer group</taxon>
        <taxon>Ensifer</taxon>
    </lineage>
</organism>
<keyword evidence="1" id="KW-0548">Nucleotidyltransferase</keyword>
<dbReference type="EMBL" id="WXFA01000047">
    <property type="protein sequence ID" value="MBM3095511.1"/>
    <property type="molecule type" value="Genomic_DNA"/>
</dbReference>
<proteinExistence type="predicted"/>
<dbReference type="PANTHER" id="PTHR21485">
    <property type="entry name" value="HAD SUPERFAMILY MEMBERS CMAS AND KDSC"/>
    <property type="match status" value="1"/>
</dbReference>
<gene>
    <name evidence="1" type="ORF">GFB56_32840</name>
</gene>
<dbReference type="InterPro" id="IPR003329">
    <property type="entry name" value="Cytidylyl_trans"/>
</dbReference>
<dbReference type="Gene3D" id="3.90.550.10">
    <property type="entry name" value="Spore Coat Polysaccharide Biosynthesis Protein SpsA, Chain A"/>
    <property type="match status" value="1"/>
</dbReference>
<dbReference type="PANTHER" id="PTHR21485:SF3">
    <property type="entry name" value="N-ACYLNEURAMINATE CYTIDYLYLTRANSFERASE"/>
    <property type="match status" value="1"/>
</dbReference>
<keyword evidence="1" id="KW-0808">Transferase</keyword>
<dbReference type="CDD" id="cd02513">
    <property type="entry name" value="CMP-NeuAc_Synthase"/>
    <property type="match status" value="1"/>
</dbReference>
<dbReference type="RefSeq" id="WP_203529808.1">
    <property type="nucleotide sequence ID" value="NZ_CP083371.1"/>
</dbReference>
<protein>
    <submittedName>
        <fullName evidence="1">Acylneuraminate cytidylyltransferase family protein</fullName>
    </submittedName>
</protein>
<dbReference type="InterPro" id="IPR050793">
    <property type="entry name" value="CMP-NeuNAc_synthase"/>
</dbReference>
<sequence length="223" mass="25047">MSQTQITALIPLRGGSKSIPDKNIKTLADRPLCAWVLKAACDCDAIGSVYVSTDSDKIRQVVEGLGLPVTVIDRPQQLAQDHSSTEDVMMHFASVVPFETLVTIQATSPLLEGRDLDKALKLFEAGSYDSMLSAVRLKRFFWNDDFTPVNYDPLHRPRRQVFDGILMENGAFYVTTRRMLETSKCRLGGKTAVYEMGEHTAVEIDEPEDWVLVERVLQKRGLR</sequence>
<evidence type="ECO:0000313" key="1">
    <source>
        <dbReference type="EMBL" id="MBM3095511.1"/>
    </source>
</evidence>
<reference evidence="1 2" key="1">
    <citation type="submission" date="2020-01" db="EMBL/GenBank/DDBJ databases">
        <title>Draft genome assembly of Ensifer adhaerens T173.</title>
        <authorList>
            <person name="Craig J.E."/>
            <person name="Stinchcombe J.R."/>
        </authorList>
    </citation>
    <scope>NUCLEOTIDE SEQUENCE [LARGE SCALE GENOMIC DNA]</scope>
    <source>
        <strain evidence="1 2">T173</strain>
    </source>
</reference>
<comment type="caution">
    <text evidence="1">The sequence shown here is derived from an EMBL/GenBank/DDBJ whole genome shotgun (WGS) entry which is preliminary data.</text>
</comment>
<dbReference type="SUPFAM" id="SSF53448">
    <property type="entry name" value="Nucleotide-diphospho-sugar transferases"/>
    <property type="match status" value="1"/>
</dbReference>
<name>A0AAW4FVP8_9HYPH</name>
<dbReference type="AlphaFoldDB" id="A0AAW4FVP8"/>